<dbReference type="Proteomes" id="UP000257109">
    <property type="component" value="Unassembled WGS sequence"/>
</dbReference>
<evidence type="ECO:0000259" key="3">
    <source>
        <dbReference type="Pfam" id="PF14547"/>
    </source>
</evidence>
<accession>A0A371GVV5</accession>
<dbReference type="CDD" id="cd01958">
    <property type="entry name" value="HPS_like"/>
    <property type="match status" value="1"/>
</dbReference>
<feature type="non-terminal residue" evidence="4">
    <location>
        <position position="1"/>
    </location>
</feature>
<reference evidence="4" key="1">
    <citation type="submission" date="2018-05" db="EMBL/GenBank/DDBJ databases">
        <title>Draft genome of Mucuna pruriens seed.</title>
        <authorList>
            <person name="Nnadi N.E."/>
            <person name="Vos R."/>
            <person name="Hasami M.H."/>
            <person name="Devisetty U.K."/>
            <person name="Aguiy J.C."/>
        </authorList>
    </citation>
    <scope>NUCLEOTIDE SEQUENCE [LARGE SCALE GENOMIC DNA]</scope>
    <source>
        <strain evidence="4">JCA_2017</strain>
    </source>
</reference>
<dbReference type="InterPro" id="IPR027923">
    <property type="entry name" value="Hydrophob_seed_dom"/>
</dbReference>
<comment type="caution">
    <text evidence="4">The sequence shown here is derived from an EMBL/GenBank/DDBJ whole genome shotgun (WGS) entry which is preliminary data.</text>
</comment>
<dbReference type="PANTHER" id="PTHR31731">
    <property type="match status" value="1"/>
</dbReference>
<dbReference type="InterPro" id="IPR036312">
    <property type="entry name" value="Bifun_inhib/LTP/seed_sf"/>
</dbReference>
<dbReference type="Pfam" id="PF14547">
    <property type="entry name" value="Hydrophob_seed"/>
    <property type="match status" value="1"/>
</dbReference>
<dbReference type="SUPFAM" id="SSF47699">
    <property type="entry name" value="Bifunctional inhibitor/lipid-transfer protein/seed storage 2S albumin"/>
    <property type="match status" value="1"/>
</dbReference>
<feature type="domain" description="Hydrophobic seed protein" evidence="3">
    <location>
        <begin position="50"/>
        <end position="133"/>
    </location>
</feature>
<gene>
    <name evidence="4" type="ORF">CR513_23000</name>
</gene>
<name>A0A371GVV5_MUCPR</name>
<evidence type="ECO:0000313" key="5">
    <source>
        <dbReference type="Proteomes" id="UP000257109"/>
    </source>
</evidence>
<dbReference type="STRING" id="157652.A0A371GVV5"/>
<organism evidence="4 5">
    <name type="scientific">Mucuna pruriens</name>
    <name type="common">Velvet bean</name>
    <name type="synonym">Dolichos pruriens</name>
    <dbReference type="NCBI Taxonomy" id="157652"/>
    <lineage>
        <taxon>Eukaryota</taxon>
        <taxon>Viridiplantae</taxon>
        <taxon>Streptophyta</taxon>
        <taxon>Embryophyta</taxon>
        <taxon>Tracheophyta</taxon>
        <taxon>Spermatophyta</taxon>
        <taxon>Magnoliopsida</taxon>
        <taxon>eudicotyledons</taxon>
        <taxon>Gunneridae</taxon>
        <taxon>Pentapetalae</taxon>
        <taxon>rosids</taxon>
        <taxon>fabids</taxon>
        <taxon>Fabales</taxon>
        <taxon>Fabaceae</taxon>
        <taxon>Papilionoideae</taxon>
        <taxon>50 kb inversion clade</taxon>
        <taxon>NPAAA clade</taxon>
        <taxon>indigoferoid/millettioid clade</taxon>
        <taxon>Phaseoleae</taxon>
        <taxon>Mucuna</taxon>
    </lineage>
</organism>
<evidence type="ECO:0000256" key="2">
    <source>
        <dbReference type="SAM" id="SignalP"/>
    </source>
</evidence>
<keyword evidence="5" id="KW-1185">Reference proteome</keyword>
<evidence type="ECO:0000256" key="1">
    <source>
        <dbReference type="ARBA" id="ARBA00008965"/>
    </source>
</evidence>
<feature type="signal peptide" evidence="2">
    <location>
        <begin position="1"/>
        <end position="25"/>
    </location>
</feature>
<dbReference type="Gene3D" id="1.10.110.10">
    <property type="entry name" value="Plant lipid-transfer and hydrophobic proteins"/>
    <property type="match status" value="1"/>
</dbReference>
<feature type="chain" id="PRO_5016935918" evidence="2">
    <location>
        <begin position="26"/>
        <end position="133"/>
    </location>
</feature>
<dbReference type="InterPro" id="IPR051636">
    <property type="entry name" value="Plant_LTP/defense-related"/>
</dbReference>
<dbReference type="OrthoDB" id="696558at2759"/>
<protein>
    <submittedName>
        <fullName evidence="4">PEARLI1-like lipid transfer protein 3</fullName>
    </submittedName>
</protein>
<dbReference type="AlphaFoldDB" id="A0A371GVV5"/>
<evidence type="ECO:0000313" key="4">
    <source>
        <dbReference type="EMBL" id="RDX94596.1"/>
    </source>
</evidence>
<keyword evidence="2" id="KW-0732">Signal</keyword>
<dbReference type="EMBL" id="QJKJ01004330">
    <property type="protein sequence ID" value="RDX94596.1"/>
    <property type="molecule type" value="Genomic_DNA"/>
</dbReference>
<sequence>MTNSKTWSSLFLTLNLVLLFAIVSGGSPGLSPSIRPTNLSDDSSDPVTQCSLNVLNLGICTNLLQGMVNVTLGQPPVIPCCTLFSGLLDIEVAVCFCTALRANIFGIINFDISIPLTFLLNICSRELPLDFIC</sequence>
<proteinExistence type="inferred from homology"/>
<comment type="similarity">
    <text evidence="1">Belongs to the plant LTP family. PEARLI1 subfamily.</text>
</comment>